<dbReference type="Pfam" id="PF03640">
    <property type="entry name" value="Lipoprotein_15"/>
    <property type="match status" value="2"/>
</dbReference>
<dbReference type="PANTHER" id="PTHR39335:SF1">
    <property type="entry name" value="BLL4220 PROTEIN"/>
    <property type="match status" value="1"/>
</dbReference>
<evidence type="ECO:0000256" key="2">
    <source>
        <dbReference type="SAM" id="SignalP"/>
    </source>
</evidence>
<reference evidence="3 4" key="1">
    <citation type="submission" date="2013-12" db="EMBL/GenBank/DDBJ databases">
        <title>Annotated genome of Streptomyces scopuliridis.</title>
        <authorList>
            <person name="Olson J.B."/>
        </authorList>
    </citation>
    <scope>NUCLEOTIDE SEQUENCE [LARGE SCALE GENOMIC DNA]</scope>
    <source>
        <strain evidence="3 4">RB72</strain>
    </source>
</reference>
<feature type="chain" id="PRO_5039295507" description="Lipoprotein" evidence="2">
    <location>
        <begin position="23"/>
        <end position="189"/>
    </location>
</feature>
<gene>
    <name evidence="3" type="ORF">Y717_33930</name>
</gene>
<feature type="signal peptide" evidence="2">
    <location>
        <begin position="1"/>
        <end position="22"/>
    </location>
</feature>
<dbReference type="RefSeq" id="WP_030349388.1">
    <property type="nucleotide sequence ID" value="NZ_AZSP01000316.1"/>
</dbReference>
<dbReference type="AlphaFoldDB" id="A0A2T7SSQ5"/>
<evidence type="ECO:0008006" key="5">
    <source>
        <dbReference type="Google" id="ProtNLM"/>
    </source>
</evidence>
<dbReference type="PANTHER" id="PTHR39335">
    <property type="entry name" value="BLL4220 PROTEIN"/>
    <property type="match status" value="1"/>
</dbReference>
<dbReference type="OrthoDB" id="597632at2"/>
<evidence type="ECO:0000313" key="3">
    <source>
        <dbReference type="EMBL" id="PVE05927.1"/>
    </source>
</evidence>
<dbReference type="STRING" id="1440053.GCA_000718095_00165"/>
<name>A0A2T7SSQ5_9ACTN</name>
<feature type="region of interest" description="Disordered" evidence="1">
    <location>
        <begin position="27"/>
        <end position="62"/>
    </location>
</feature>
<keyword evidence="2" id="KW-0732">Signal</keyword>
<dbReference type="Proteomes" id="UP000245992">
    <property type="component" value="Unassembled WGS sequence"/>
</dbReference>
<keyword evidence="4" id="KW-1185">Reference proteome</keyword>
<evidence type="ECO:0000256" key="1">
    <source>
        <dbReference type="SAM" id="MobiDB-lite"/>
    </source>
</evidence>
<accession>A0A2T7SSQ5</accession>
<dbReference type="PROSITE" id="PS51257">
    <property type="entry name" value="PROKAR_LIPOPROTEIN"/>
    <property type="match status" value="1"/>
</dbReference>
<dbReference type="GO" id="GO:0043448">
    <property type="term" value="P:alkane catabolic process"/>
    <property type="evidence" value="ECO:0007669"/>
    <property type="project" value="TreeGrafter"/>
</dbReference>
<sequence>MGTNTRRAGATAVALLCAAAVAGCSGGGGSGAPAKKSGAPEDLAAASATASASPSPSATAVGKVSARSTSLGKILVDGEARTLYLFEADKQNKSTCTGDCVKIWPPLIVTGKPEAGTGGVKGNLLSTTTRDNGAKQATYNGHPLYRFTGDHKPGDTNGQGDVSFHDTWYVLGTSGKKNTTPQQNTGGGY</sequence>
<comment type="caution">
    <text evidence="3">The sequence shown here is derived from an EMBL/GenBank/DDBJ whole genome shotgun (WGS) entry which is preliminary data.</text>
</comment>
<proteinExistence type="predicted"/>
<evidence type="ECO:0000313" key="4">
    <source>
        <dbReference type="Proteomes" id="UP000245992"/>
    </source>
</evidence>
<protein>
    <recommendedName>
        <fullName evidence="5">Lipoprotein</fullName>
    </recommendedName>
</protein>
<dbReference type="InterPro" id="IPR005297">
    <property type="entry name" value="Lipoprotein_repeat"/>
</dbReference>
<organism evidence="3 4">
    <name type="scientific">Streptomyces scopuliridis RB72</name>
    <dbReference type="NCBI Taxonomy" id="1440053"/>
    <lineage>
        <taxon>Bacteria</taxon>
        <taxon>Bacillati</taxon>
        <taxon>Actinomycetota</taxon>
        <taxon>Actinomycetes</taxon>
        <taxon>Kitasatosporales</taxon>
        <taxon>Streptomycetaceae</taxon>
        <taxon>Streptomyces</taxon>
    </lineage>
</organism>
<feature type="compositionally biased region" description="Low complexity" evidence="1">
    <location>
        <begin position="44"/>
        <end position="60"/>
    </location>
</feature>
<dbReference type="EMBL" id="AZSP01000316">
    <property type="protein sequence ID" value="PVE05927.1"/>
    <property type="molecule type" value="Genomic_DNA"/>
</dbReference>